<dbReference type="Pfam" id="PF17862">
    <property type="entry name" value="AAA_lid_3"/>
    <property type="match status" value="1"/>
</dbReference>
<dbReference type="AlphaFoldDB" id="A0A8B6GEH0"/>
<feature type="domain" description="AAA+ ATPase" evidence="5">
    <location>
        <begin position="169"/>
        <end position="302"/>
    </location>
</feature>
<feature type="compositionally biased region" description="Acidic residues" evidence="4">
    <location>
        <begin position="97"/>
        <end position="107"/>
    </location>
</feature>
<dbReference type="InterPro" id="IPR050304">
    <property type="entry name" value="MT-severing_AAA_ATPase"/>
</dbReference>
<dbReference type="PANTHER" id="PTHR23074:SF83">
    <property type="entry name" value="VACUOLAR PROTEIN SORTING-ASSOCIATED PROTEIN 4A"/>
    <property type="match status" value="1"/>
</dbReference>
<dbReference type="InterPro" id="IPR036181">
    <property type="entry name" value="MIT_dom_sf"/>
</dbReference>
<name>A0A8B6GEH0_MYTGA</name>
<dbReference type="InterPro" id="IPR041569">
    <property type="entry name" value="AAA_lid_3"/>
</dbReference>
<dbReference type="Proteomes" id="UP000596742">
    <property type="component" value="Unassembled WGS sequence"/>
</dbReference>
<dbReference type="EMBL" id="UYJE01008324">
    <property type="protein sequence ID" value="VDI62976.1"/>
    <property type="molecule type" value="Genomic_DNA"/>
</dbReference>
<evidence type="ECO:0000256" key="3">
    <source>
        <dbReference type="ARBA" id="ARBA00022840"/>
    </source>
</evidence>
<accession>A0A8B6GEH0</accession>
<dbReference type="Gene3D" id="3.40.50.300">
    <property type="entry name" value="P-loop containing nucleotide triphosphate hydrolases"/>
    <property type="match status" value="1"/>
</dbReference>
<dbReference type="SUPFAM" id="SSF116846">
    <property type="entry name" value="MIT domain"/>
    <property type="match status" value="1"/>
</dbReference>
<dbReference type="Gene3D" id="1.20.58.80">
    <property type="entry name" value="Phosphotransferase system, lactose/cellobiose-type IIA subunit"/>
    <property type="match status" value="1"/>
</dbReference>
<evidence type="ECO:0000256" key="4">
    <source>
        <dbReference type="SAM" id="MobiDB-lite"/>
    </source>
</evidence>
<protein>
    <recommendedName>
        <fullName evidence="5">AAA+ ATPase domain-containing protein</fullName>
    </recommendedName>
</protein>
<comment type="caution">
    <text evidence="6">The sequence shown here is derived from an EMBL/GenBank/DDBJ whole genome shotgun (WGS) entry which is preliminary data.</text>
</comment>
<evidence type="ECO:0000256" key="2">
    <source>
        <dbReference type="ARBA" id="ARBA00022741"/>
    </source>
</evidence>
<gene>
    <name evidence="6" type="ORF">MGAL_10B058166</name>
</gene>
<dbReference type="OrthoDB" id="6093177at2759"/>
<dbReference type="GO" id="GO:0007033">
    <property type="term" value="P:vacuole organization"/>
    <property type="evidence" value="ECO:0007669"/>
    <property type="project" value="TreeGrafter"/>
</dbReference>
<dbReference type="Pfam" id="PF09336">
    <property type="entry name" value="Vps4_C"/>
    <property type="match status" value="1"/>
</dbReference>
<sequence length="441" mass="50568">MDGDRKDSEDQNKNKELKNSEEQGHSNIDKAKKAREENRTAEALELYKKEIQHLIQEIKDESMVAEVKNKLKRQCSIYLSEAETLQKELNDKNGDGEKDENEEEEEEEIACKESEDHQVERLVNDITESETPDVTLEDVCGCQDVKDKLKESIIMPIKFPQLFQGRRPTWKGILLYGAPGSGKTMIGKALAGENPDVAYLRIVCSHLVCKYLEHQEKMVQYLFKRAKSQSRPCILFLDDFEQLFEYEETENISIPKIQTELLYQIDHCAENVYIVAGTLKPWIIQSTFLKRLDKRMLVSLPDQEARRQIFIKNVKPLKNDVKDEDYLIFADKTEGYTGADISSIVRDAAMAPIRKIQNASHFKKVQGPSLTDPDVVVDDLLTPCASQDSMAIEMSWLDVSEDKLSEPTVTTDDILKSLNGSKPSIYEDYLKKLNDFVQTWE</sequence>
<comment type="similarity">
    <text evidence="1">Belongs to the AAA ATPase family.</text>
</comment>
<evidence type="ECO:0000256" key="1">
    <source>
        <dbReference type="ARBA" id="ARBA00006914"/>
    </source>
</evidence>
<dbReference type="InterPro" id="IPR003959">
    <property type="entry name" value="ATPase_AAA_core"/>
</dbReference>
<feature type="region of interest" description="Disordered" evidence="4">
    <location>
        <begin position="88"/>
        <end position="107"/>
    </location>
</feature>
<feature type="region of interest" description="Disordered" evidence="4">
    <location>
        <begin position="1"/>
        <end position="38"/>
    </location>
</feature>
<dbReference type="GO" id="GO:0005524">
    <property type="term" value="F:ATP binding"/>
    <property type="evidence" value="ECO:0007669"/>
    <property type="project" value="UniProtKB-KW"/>
</dbReference>
<keyword evidence="3" id="KW-0067">ATP-binding</keyword>
<dbReference type="FunFam" id="1.10.8.60:FF:000015">
    <property type="entry name" value="vacuolar protein sorting-associated protein 4A"/>
    <property type="match status" value="1"/>
</dbReference>
<evidence type="ECO:0000313" key="7">
    <source>
        <dbReference type="Proteomes" id="UP000596742"/>
    </source>
</evidence>
<dbReference type="Gene3D" id="1.10.8.60">
    <property type="match status" value="1"/>
</dbReference>
<dbReference type="GO" id="GO:0016887">
    <property type="term" value="F:ATP hydrolysis activity"/>
    <property type="evidence" value="ECO:0007669"/>
    <property type="project" value="InterPro"/>
</dbReference>
<dbReference type="InterPro" id="IPR015415">
    <property type="entry name" value="Spast_Vps4_C"/>
</dbReference>
<proteinExistence type="inferred from homology"/>
<dbReference type="InterPro" id="IPR027417">
    <property type="entry name" value="P-loop_NTPase"/>
</dbReference>
<dbReference type="Pfam" id="PF00004">
    <property type="entry name" value="AAA"/>
    <property type="match status" value="1"/>
</dbReference>
<evidence type="ECO:0000313" key="6">
    <source>
        <dbReference type="EMBL" id="VDI62976.1"/>
    </source>
</evidence>
<dbReference type="InterPro" id="IPR003593">
    <property type="entry name" value="AAA+_ATPase"/>
</dbReference>
<evidence type="ECO:0000259" key="5">
    <source>
        <dbReference type="SMART" id="SM00382"/>
    </source>
</evidence>
<reference evidence="6" key="1">
    <citation type="submission" date="2018-11" db="EMBL/GenBank/DDBJ databases">
        <authorList>
            <person name="Alioto T."/>
            <person name="Alioto T."/>
        </authorList>
    </citation>
    <scope>NUCLEOTIDE SEQUENCE</scope>
</reference>
<organism evidence="6 7">
    <name type="scientific">Mytilus galloprovincialis</name>
    <name type="common">Mediterranean mussel</name>
    <dbReference type="NCBI Taxonomy" id="29158"/>
    <lineage>
        <taxon>Eukaryota</taxon>
        <taxon>Metazoa</taxon>
        <taxon>Spiralia</taxon>
        <taxon>Lophotrochozoa</taxon>
        <taxon>Mollusca</taxon>
        <taxon>Bivalvia</taxon>
        <taxon>Autobranchia</taxon>
        <taxon>Pteriomorphia</taxon>
        <taxon>Mytilida</taxon>
        <taxon>Mytiloidea</taxon>
        <taxon>Mytilidae</taxon>
        <taxon>Mytilinae</taxon>
        <taxon>Mytilus</taxon>
    </lineage>
</organism>
<keyword evidence="2" id="KW-0547">Nucleotide-binding</keyword>
<dbReference type="SUPFAM" id="SSF52540">
    <property type="entry name" value="P-loop containing nucleoside triphosphate hydrolases"/>
    <property type="match status" value="1"/>
</dbReference>
<dbReference type="SMART" id="SM00382">
    <property type="entry name" value="AAA"/>
    <property type="match status" value="1"/>
</dbReference>
<dbReference type="PANTHER" id="PTHR23074">
    <property type="entry name" value="AAA DOMAIN-CONTAINING"/>
    <property type="match status" value="1"/>
</dbReference>
<keyword evidence="7" id="KW-1185">Reference proteome</keyword>
<dbReference type="GO" id="GO:0016197">
    <property type="term" value="P:endosomal transport"/>
    <property type="evidence" value="ECO:0007669"/>
    <property type="project" value="TreeGrafter"/>
</dbReference>